<reference evidence="2 4" key="3">
    <citation type="submission" date="2017-09" db="EMBL/GenBank/DDBJ databases">
        <title>Tripartite evolution among Lactobacillus johnsonii, Lactobacillus taiwanensis, Lactobacillus reuteri and their rodent host.</title>
        <authorList>
            <person name="Wang T."/>
            <person name="Knowles S."/>
            <person name="Cheng C."/>
        </authorList>
    </citation>
    <scope>NUCLEOTIDE SEQUENCE [LARGE SCALE GENOMIC DNA]</scope>
    <source>
        <strain evidence="2 4">117c</strain>
    </source>
</reference>
<organism evidence="1 3">
    <name type="scientific">Lactobacillus johnsonii</name>
    <dbReference type="NCBI Taxonomy" id="33959"/>
    <lineage>
        <taxon>Bacteria</taxon>
        <taxon>Bacillati</taxon>
        <taxon>Bacillota</taxon>
        <taxon>Bacilli</taxon>
        <taxon>Lactobacillales</taxon>
        <taxon>Lactobacillaceae</taxon>
        <taxon>Lactobacillus</taxon>
    </lineage>
</organism>
<reference evidence="2 4" key="2">
    <citation type="submission" date="2017-04" db="EMBL/GenBank/DDBJ databases">
        <authorList>
            <person name="Lin X.B."/>
            <person name="Stothard P."/>
            <person name="Tasseva G."/>
            <person name="Walter J."/>
        </authorList>
    </citation>
    <scope>NUCLEOTIDE SEQUENCE [LARGE SCALE GENOMIC DNA]</scope>
    <source>
        <strain evidence="2 4">117c</strain>
    </source>
</reference>
<dbReference type="EMBL" id="NGOH01000033">
    <property type="protein sequence ID" value="OYS14366.1"/>
    <property type="molecule type" value="Genomic_DNA"/>
</dbReference>
<protein>
    <recommendedName>
        <fullName evidence="5">DNA methylase N-4/N-6 domain-containing protein</fullName>
    </recommendedName>
</protein>
<proteinExistence type="predicted"/>
<dbReference type="InterPro" id="IPR029063">
    <property type="entry name" value="SAM-dependent_MTases_sf"/>
</dbReference>
<evidence type="ECO:0000313" key="1">
    <source>
        <dbReference type="EMBL" id="KXN76567.1"/>
    </source>
</evidence>
<dbReference type="Gene3D" id="3.40.50.150">
    <property type="entry name" value="Vaccinia Virus protein VP39"/>
    <property type="match status" value="1"/>
</dbReference>
<comment type="caution">
    <text evidence="1">The sequence shown here is derived from an EMBL/GenBank/DDBJ whole genome shotgun (WGS) entry which is preliminary data.</text>
</comment>
<evidence type="ECO:0000313" key="3">
    <source>
        <dbReference type="Proteomes" id="UP000070346"/>
    </source>
</evidence>
<evidence type="ECO:0008006" key="5">
    <source>
        <dbReference type="Google" id="ProtNLM"/>
    </source>
</evidence>
<dbReference type="OrthoDB" id="9800801at2"/>
<dbReference type="RefSeq" id="WP_053106940.1">
    <property type="nucleotide sequence ID" value="NZ_LSNG01000015.1"/>
</dbReference>
<name>A0A9X0J7Y8_LACJH</name>
<sequence>MEYSTHRYHDYPATMIPKLLNLFINAVSKFTDIQNVYDPLMGSGTTLVEGIRHHLEAFGVDLNPLAVLMTKVKTNF</sequence>
<reference evidence="1 3" key="1">
    <citation type="submission" date="2016-02" db="EMBL/GenBank/DDBJ databases">
        <title>Complete Genome Sequences of Lactobacillus johnsonii Strain W1.</title>
        <authorList>
            <person name="Sun Y."/>
            <person name="Wu X."/>
        </authorList>
    </citation>
    <scope>NUCLEOTIDE SEQUENCE [LARGE SCALE GENOMIC DNA]</scope>
    <source>
        <strain evidence="1 3">W1</strain>
    </source>
</reference>
<dbReference type="Proteomes" id="UP000070346">
    <property type="component" value="Unassembled WGS sequence"/>
</dbReference>
<dbReference type="Proteomes" id="UP000215693">
    <property type="component" value="Unassembled WGS sequence"/>
</dbReference>
<accession>A0A9X0J7Y8</accession>
<gene>
    <name evidence="1" type="ORF">AYJ53_02525</name>
    <name evidence="2" type="ORF">CBF50_02360</name>
</gene>
<evidence type="ECO:0000313" key="4">
    <source>
        <dbReference type="Proteomes" id="UP000215693"/>
    </source>
</evidence>
<dbReference type="SUPFAM" id="SSF53335">
    <property type="entry name" value="S-adenosyl-L-methionine-dependent methyltransferases"/>
    <property type="match status" value="1"/>
</dbReference>
<dbReference type="AlphaFoldDB" id="A0A9X0J7Y8"/>
<evidence type="ECO:0000313" key="2">
    <source>
        <dbReference type="EMBL" id="OYS14366.1"/>
    </source>
</evidence>
<dbReference type="EMBL" id="LSNG01000015">
    <property type="protein sequence ID" value="KXN76567.1"/>
    <property type="molecule type" value="Genomic_DNA"/>
</dbReference>